<feature type="region of interest" description="Disordered" evidence="2">
    <location>
        <begin position="173"/>
        <end position="266"/>
    </location>
</feature>
<dbReference type="EMBL" id="JAUFRC010000001">
    <property type="protein sequence ID" value="MDN3712391.1"/>
    <property type="molecule type" value="Genomic_DNA"/>
</dbReference>
<proteinExistence type="predicted"/>
<gene>
    <name evidence="4" type="ORF">QWZ10_12655</name>
</gene>
<accession>A0ABT8D7S0</accession>
<dbReference type="Proteomes" id="UP001243846">
    <property type="component" value="Unassembled WGS sequence"/>
</dbReference>
<keyword evidence="1" id="KW-0472">Membrane</keyword>
<feature type="compositionally biased region" description="Low complexity" evidence="2">
    <location>
        <begin position="296"/>
        <end position="311"/>
    </location>
</feature>
<reference evidence="5" key="1">
    <citation type="journal article" date="2019" name="Int. J. Syst. Evol. Microbiol.">
        <title>The Global Catalogue of Microorganisms (GCM) 10K type strain sequencing project: providing services to taxonomists for standard genome sequencing and annotation.</title>
        <authorList>
            <consortium name="The Broad Institute Genomics Platform"/>
            <consortium name="The Broad Institute Genome Sequencing Center for Infectious Disease"/>
            <person name="Wu L."/>
            <person name="Ma J."/>
        </authorList>
    </citation>
    <scope>NUCLEOTIDE SEQUENCE [LARGE SCALE GENOMIC DNA]</scope>
    <source>
        <strain evidence="5">CECT 8482</strain>
    </source>
</reference>
<feature type="compositionally biased region" description="Pro residues" evidence="2">
    <location>
        <begin position="386"/>
        <end position="395"/>
    </location>
</feature>
<feature type="region of interest" description="Disordered" evidence="2">
    <location>
        <begin position="285"/>
        <end position="313"/>
    </location>
</feature>
<dbReference type="InterPro" id="IPR006665">
    <property type="entry name" value="OmpA-like"/>
</dbReference>
<dbReference type="SUPFAM" id="SSF103088">
    <property type="entry name" value="OmpA-like"/>
    <property type="match status" value="1"/>
</dbReference>
<dbReference type="Gene3D" id="3.30.1330.60">
    <property type="entry name" value="OmpA-like domain"/>
    <property type="match status" value="1"/>
</dbReference>
<dbReference type="InterPro" id="IPR036737">
    <property type="entry name" value="OmpA-like_sf"/>
</dbReference>
<evidence type="ECO:0000313" key="5">
    <source>
        <dbReference type="Proteomes" id="UP001243846"/>
    </source>
</evidence>
<dbReference type="PANTHER" id="PTHR30329:SF21">
    <property type="entry name" value="LIPOPROTEIN YIAD-RELATED"/>
    <property type="match status" value="1"/>
</dbReference>
<evidence type="ECO:0000313" key="4">
    <source>
        <dbReference type="EMBL" id="MDN3712391.1"/>
    </source>
</evidence>
<name>A0ABT8D7S0_9RHOB</name>
<dbReference type="PANTHER" id="PTHR30329">
    <property type="entry name" value="STATOR ELEMENT OF FLAGELLAR MOTOR COMPLEX"/>
    <property type="match status" value="1"/>
</dbReference>
<dbReference type="PROSITE" id="PS51123">
    <property type="entry name" value="OMPA_2"/>
    <property type="match status" value="1"/>
</dbReference>
<feature type="region of interest" description="Disordered" evidence="2">
    <location>
        <begin position="352"/>
        <end position="395"/>
    </location>
</feature>
<feature type="compositionally biased region" description="Low complexity" evidence="2">
    <location>
        <begin position="111"/>
        <end position="144"/>
    </location>
</feature>
<dbReference type="CDD" id="cd07185">
    <property type="entry name" value="OmpA_C-like"/>
    <property type="match status" value="1"/>
</dbReference>
<comment type="caution">
    <text evidence="4">The sequence shown here is derived from an EMBL/GenBank/DDBJ whole genome shotgun (WGS) entry which is preliminary data.</text>
</comment>
<feature type="region of interest" description="Disordered" evidence="2">
    <location>
        <begin position="1"/>
        <end position="23"/>
    </location>
</feature>
<feature type="compositionally biased region" description="Low complexity" evidence="2">
    <location>
        <begin position="198"/>
        <end position="219"/>
    </location>
</feature>
<protein>
    <submittedName>
        <fullName evidence="4">OmpA family protein</fullName>
    </submittedName>
</protein>
<organism evidence="4 5">
    <name type="scientific">Paracoccus cavernae</name>
    <dbReference type="NCBI Taxonomy" id="1571207"/>
    <lineage>
        <taxon>Bacteria</taxon>
        <taxon>Pseudomonadati</taxon>
        <taxon>Pseudomonadota</taxon>
        <taxon>Alphaproteobacteria</taxon>
        <taxon>Rhodobacterales</taxon>
        <taxon>Paracoccaceae</taxon>
        <taxon>Paracoccus</taxon>
    </lineage>
</organism>
<feature type="compositionally biased region" description="Acidic residues" evidence="2">
    <location>
        <begin position="180"/>
        <end position="197"/>
    </location>
</feature>
<dbReference type="InterPro" id="IPR050330">
    <property type="entry name" value="Bact_OuterMem_StrucFunc"/>
</dbReference>
<feature type="region of interest" description="Disordered" evidence="2">
    <location>
        <begin position="109"/>
        <end position="144"/>
    </location>
</feature>
<dbReference type="Pfam" id="PF00691">
    <property type="entry name" value="OmpA"/>
    <property type="match status" value="1"/>
</dbReference>
<keyword evidence="5" id="KW-1185">Reference proteome</keyword>
<feature type="compositionally biased region" description="Low complexity" evidence="2">
    <location>
        <begin position="227"/>
        <end position="258"/>
    </location>
</feature>
<sequence>MSGVPHRDRRPYRSQGSDGFNADLSRKRAQAILAAMTDSGIDTSLMTARGYGESLPIADNETEEGREANRRIEFKLLAEEPVQDSPSAAPAMVSGVTSDLPAPELVGPVLPADGPSAADAAANTPEGAPEAAQDPQAAPVAQGADVPDELRDYAEMMSTILVTELVQMGHVDGSGLTFDGEQEQAGEGEAAPDDETAPEAAADAATAAPAAPEDGAQDGTQDGTQEGAANAPARAEPQAAQAGGAAPAAAGATGPQAPLTRVSGPDPVTATEAVLAPLVPETAIAGASSETASDIPAATPSAETTPASGTSDPLFANVFDPLDLTALTAQGLPDWTRIRAAMGIAPLVGVGHSVNPAQSASTAGLAPLQDRAADYPVQTPDETTPRPQPRPATAP</sequence>
<feature type="domain" description="OmpA-like" evidence="3">
    <location>
        <begin position="1"/>
        <end position="80"/>
    </location>
</feature>
<evidence type="ECO:0000256" key="1">
    <source>
        <dbReference type="PROSITE-ProRule" id="PRU00473"/>
    </source>
</evidence>
<evidence type="ECO:0000259" key="3">
    <source>
        <dbReference type="PROSITE" id="PS51123"/>
    </source>
</evidence>
<evidence type="ECO:0000256" key="2">
    <source>
        <dbReference type="SAM" id="MobiDB-lite"/>
    </source>
</evidence>